<proteinExistence type="predicted"/>
<comment type="caution">
    <text evidence="3">The sequence shown here is derived from an EMBL/GenBank/DDBJ whole genome shotgun (WGS) entry which is preliminary data.</text>
</comment>
<reference evidence="3 4" key="1">
    <citation type="submission" date="2020-08" db="EMBL/GenBank/DDBJ databases">
        <title>Genome public.</title>
        <authorList>
            <person name="Liu C."/>
            <person name="Sun Q."/>
        </authorList>
    </citation>
    <scope>NUCLEOTIDE SEQUENCE [LARGE SCALE GENOMIC DNA]</scope>
    <source>
        <strain evidence="3 4">BX14</strain>
    </source>
</reference>
<organism evidence="3 4">
    <name type="scientific">Clostridium segne</name>
    <dbReference type="NCBI Taxonomy" id="2763038"/>
    <lineage>
        <taxon>Bacteria</taxon>
        <taxon>Bacillati</taxon>
        <taxon>Bacillota</taxon>
        <taxon>Clostridia</taxon>
        <taxon>Eubacteriales</taxon>
        <taxon>Clostridiaceae</taxon>
        <taxon>Clostridium</taxon>
    </lineage>
</organism>
<keyword evidence="4" id="KW-1185">Reference proteome</keyword>
<gene>
    <name evidence="3" type="ORF">H8S19_01790</name>
</gene>
<dbReference type="EMBL" id="JACOOW010000003">
    <property type="protein sequence ID" value="MBC5655813.1"/>
    <property type="molecule type" value="Genomic_DNA"/>
</dbReference>
<accession>A0AAW3X171</accession>
<dbReference type="GeneID" id="79841374"/>
<dbReference type="Pfam" id="PF16982">
    <property type="entry name" value="Flp1_like"/>
    <property type="match status" value="1"/>
</dbReference>
<dbReference type="InterPro" id="IPR031564">
    <property type="entry name" value="Flp1-like"/>
</dbReference>
<evidence type="ECO:0000313" key="3">
    <source>
        <dbReference type="EMBL" id="MBC5655813.1"/>
    </source>
</evidence>
<evidence type="ECO:0000256" key="1">
    <source>
        <dbReference type="SAM" id="Phobius"/>
    </source>
</evidence>
<feature type="domain" description="Putative Flagellin Flp1-like" evidence="2">
    <location>
        <begin position="13"/>
        <end position="59"/>
    </location>
</feature>
<dbReference type="Proteomes" id="UP000653904">
    <property type="component" value="Unassembled WGS sequence"/>
</dbReference>
<sequence>MDKAYLVREVKSFLMDEDGVGVIELVLILVVLIGLVIVFKKQINTLLTNIFKQINSKSKEVY</sequence>
<name>A0AAW3X171_9CLOT</name>
<feature type="transmembrane region" description="Helical" evidence="1">
    <location>
        <begin position="20"/>
        <end position="39"/>
    </location>
</feature>
<keyword evidence="1" id="KW-1133">Transmembrane helix</keyword>
<protein>
    <recommendedName>
        <fullName evidence="2">Putative Flagellin Flp1-like domain-containing protein</fullName>
    </recommendedName>
</protein>
<evidence type="ECO:0000259" key="2">
    <source>
        <dbReference type="Pfam" id="PF16982"/>
    </source>
</evidence>
<dbReference type="AlphaFoldDB" id="A0AAW3X171"/>
<keyword evidence="1" id="KW-0812">Transmembrane</keyword>
<keyword evidence="1" id="KW-0472">Membrane</keyword>
<dbReference type="RefSeq" id="WP_022360416.1">
    <property type="nucleotide sequence ID" value="NZ_JACOOW010000003.1"/>
</dbReference>
<evidence type="ECO:0000313" key="4">
    <source>
        <dbReference type="Proteomes" id="UP000653904"/>
    </source>
</evidence>